<dbReference type="KEGG" id="xoo:XOO2674"/>
<dbReference type="AlphaFoldDB" id="Q5GZE3"/>
<dbReference type="InterPro" id="IPR016181">
    <property type="entry name" value="Acyl_CoA_acyltransferase"/>
</dbReference>
<dbReference type="InterPro" id="IPR053144">
    <property type="entry name" value="Acetyltransferase_Butenolide"/>
</dbReference>
<dbReference type="Gene3D" id="3.40.630.30">
    <property type="match status" value="1"/>
</dbReference>
<dbReference type="Pfam" id="PF13508">
    <property type="entry name" value="Acetyltransf_7"/>
    <property type="match status" value="1"/>
</dbReference>
<dbReference type="PANTHER" id="PTHR43233:SF1">
    <property type="entry name" value="FAMILY N-ACETYLTRANSFERASE, PUTATIVE (AFU_ORTHOLOGUE AFUA_6G03350)-RELATED"/>
    <property type="match status" value="1"/>
</dbReference>
<dbReference type="HOGENOM" id="CLU_086503_2_1_6"/>
<evidence type="ECO:0000313" key="2">
    <source>
        <dbReference type="EMBL" id="AAW75928.1"/>
    </source>
</evidence>
<dbReference type="InterPro" id="IPR000182">
    <property type="entry name" value="GNAT_dom"/>
</dbReference>
<sequence length="209" mass="22806">MTNASPRASHGNDCSICFHCSPFGRVATRSTRLPLEVSGGAPHRPLRGTFSRWEKRAIAMESMPALRISTDKQELDLPLIHRFLSEQAYWCLGIPLDTVQRAIAGSLCFGGYCEGVGQVAFARVITDGATFGYLADVFVLDAHRGRGYGKQLVAAVMAHPHLQGLRRFMLATSDAHALYAQHGFAAPARPQALMEIAYPDLYRTTTTAA</sequence>
<dbReference type="PROSITE" id="PS51186">
    <property type="entry name" value="GNAT"/>
    <property type="match status" value="1"/>
</dbReference>
<dbReference type="SUPFAM" id="SSF55729">
    <property type="entry name" value="Acyl-CoA N-acyltransferases (Nat)"/>
    <property type="match status" value="1"/>
</dbReference>
<feature type="domain" description="N-acetyltransferase" evidence="1">
    <location>
        <begin position="66"/>
        <end position="205"/>
    </location>
</feature>
<protein>
    <submittedName>
        <fullName evidence="2">N-acetylglutamate synthase and related acetyltransferases</fullName>
    </submittedName>
</protein>
<accession>Q5GZE3</accession>
<gene>
    <name evidence="2" type="primary">ArgA</name>
    <name evidence="2" type="ordered locus">XOO2674</name>
</gene>
<dbReference type="GO" id="GO:0016747">
    <property type="term" value="F:acyltransferase activity, transferring groups other than amino-acyl groups"/>
    <property type="evidence" value="ECO:0007669"/>
    <property type="project" value="InterPro"/>
</dbReference>
<dbReference type="Proteomes" id="UP000006735">
    <property type="component" value="Chromosome"/>
</dbReference>
<dbReference type="PANTHER" id="PTHR43233">
    <property type="entry name" value="FAMILY N-ACETYLTRANSFERASE, PUTATIVE (AFU_ORTHOLOGUE AFUA_6G03350)-RELATED"/>
    <property type="match status" value="1"/>
</dbReference>
<keyword evidence="3" id="KW-1185">Reference proteome</keyword>
<dbReference type="CDD" id="cd04301">
    <property type="entry name" value="NAT_SF"/>
    <property type="match status" value="1"/>
</dbReference>
<dbReference type="STRING" id="291331.XOO2674"/>
<evidence type="ECO:0000313" key="3">
    <source>
        <dbReference type="Proteomes" id="UP000006735"/>
    </source>
</evidence>
<organism evidence="2 3">
    <name type="scientific">Xanthomonas oryzae pv. oryzae (strain KACC10331 / KXO85)</name>
    <dbReference type="NCBI Taxonomy" id="291331"/>
    <lineage>
        <taxon>Bacteria</taxon>
        <taxon>Pseudomonadati</taxon>
        <taxon>Pseudomonadota</taxon>
        <taxon>Gammaproteobacteria</taxon>
        <taxon>Lysobacterales</taxon>
        <taxon>Lysobacteraceae</taxon>
        <taxon>Xanthomonas</taxon>
    </lineage>
</organism>
<name>Q5GZE3_XANOR</name>
<evidence type="ECO:0000259" key="1">
    <source>
        <dbReference type="PROSITE" id="PS51186"/>
    </source>
</evidence>
<proteinExistence type="predicted"/>
<dbReference type="EMBL" id="AE013598">
    <property type="protein sequence ID" value="AAW75928.1"/>
    <property type="molecule type" value="Genomic_DNA"/>
</dbReference>
<reference evidence="2 3" key="1">
    <citation type="journal article" date="2005" name="Nucleic Acids Res.">
        <title>The genome sequence of Xanthomonas oryzae pathovar oryzae KACC10331, the bacterial blight pathogen of rice.</title>
        <authorList>
            <person name="Lee B.M."/>
            <person name="Park Y.J."/>
            <person name="Park D.S."/>
            <person name="Kang H.W."/>
            <person name="Kim J.G."/>
            <person name="Song E.S."/>
            <person name="Park I.C."/>
            <person name="Yoon U.H."/>
            <person name="Hahn J.H."/>
            <person name="Koo B.S."/>
            <person name="Lee G.B."/>
            <person name="Kim H."/>
            <person name="Park H.S."/>
            <person name="Yoon K.O."/>
            <person name="Kim J.H."/>
            <person name="Jung C.H."/>
            <person name="Koh N.H."/>
            <person name="Seo J.S."/>
            <person name="Go S.J."/>
        </authorList>
    </citation>
    <scope>NUCLEOTIDE SEQUENCE [LARGE SCALE GENOMIC DNA]</scope>
    <source>
        <strain evidence="3">KACC10331 / KXO85</strain>
    </source>
</reference>